<sequence length="107" mass="12344">MGESELNRVLTELAATSQQAHDSLIATGLKKFCQTHVSTVCKSDNVTNNISETFNAYILKARSKPIIDMLEETRRMMMQRMYMKREMVSKWSGDICPNIRRKLEKSK</sequence>
<keyword evidence="2" id="KW-1185">Reference proteome</keyword>
<organism evidence="1 2">
    <name type="scientific">Canna indica</name>
    <name type="common">Indian-shot</name>
    <dbReference type="NCBI Taxonomy" id="4628"/>
    <lineage>
        <taxon>Eukaryota</taxon>
        <taxon>Viridiplantae</taxon>
        <taxon>Streptophyta</taxon>
        <taxon>Embryophyta</taxon>
        <taxon>Tracheophyta</taxon>
        <taxon>Spermatophyta</taxon>
        <taxon>Magnoliopsida</taxon>
        <taxon>Liliopsida</taxon>
        <taxon>Zingiberales</taxon>
        <taxon>Cannaceae</taxon>
        <taxon>Canna</taxon>
    </lineage>
</organism>
<reference evidence="1 2" key="1">
    <citation type="submission" date="2023-10" db="EMBL/GenBank/DDBJ databases">
        <title>Chromosome-scale genome assembly provides insights into flower coloration mechanisms of Canna indica.</title>
        <authorList>
            <person name="Li C."/>
        </authorList>
    </citation>
    <scope>NUCLEOTIDE SEQUENCE [LARGE SCALE GENOMIC DNA]</scope>
    <source>
        <tissue evidence="1">Flower</tissue>
    </source>
</reference>
<evidence type="ECO:0000313" key="1">
    <source>
        <dbReference type="EMBL" id="WOL00349.1"/>
    </source>
</evidence>
<accession>A0AAQ3K397</accession>
<proteinExistence type="predicted"/>
<name>A0AAQ3K397_9LILI</name>
<protein>
    <submittedName>
        <fullName evidence="1">Uncharacterized protein</fullName>
    </submittedName>
</protein>
<dbReference type="PANTHER" id="PTHR31973">
    <property type="entry name" value="POLYPROTEIN, PUTATIVE-RELATED"/>
    <property type="match status" value="1"/>
</dbReference>
<gene>
    <name evidence="1" type="ORF">Cni_G09062</name>
</gene>
<evidence type="ECO:0000313" key="2">
    <source>
        <dbReference type="Proteomes" id="UP001327560"/>
    </source>
</evidence>
<dbReference type="Proteomes" id="UP001327560">
    <property type="component" value="Chromosome 3"/>
</dbReference>
<dbReference type="AlphaFoldDB" id="A0AAQ3K397"/>
<dbReference type="PANTHER" id="PTHR31973:SF187">
    <property type="entry name" value="MUTATOR TRANSPOSASE MUDRA PROTEIN"/>
    <property type="match status" value="1"/>
</dbReference>
<dbReference type="EMBL" id="CP136892">
    <property type="protein sequence ID" value="WOL00349.1"/>
    <property type="molecule type" value="Genomic_DNA"/>
</dbReference>